<dbReference type="EMBL" id="CP101873">
    <property type="protein sequence ID" value="WMT09571.1"/>
    <property type="molecule type" value="Genomic_DNA"/>
</dbReference>
<dbReference type="RefSeq" id="WP_049965092.1">
    <property type="nucleotide sequence ID" value="NZ_CP101873.1"/>
</dbReference>
<evidence type="ECO:0000313" key="1">
    <source>
        <dbReference type="EMBL" id="WMT09571.1"/>
    </source>
</evidence>
<reference evidence="1 2" key="1">
    <citation type="submission" date="2022-07" db="EMBL/GenBank/DDBJ databases">
        <title>Two temperate virus in Haloterrigena jeotgali A29.</title>
        <authorList>
            <person name="Deng X."/>
        </authorList>
    </citation>
    <scope>NUCLEOTIDE SEQUENCE [LARGE SCALE GENOMIC DNA]</scope>
    <source>
        <strain evidence="1 2">A29</strain>
    </source>
</reference>
<sequence>MRDHLRSGAAIFNAGHYHAAHDAWEDRWLECESGSDDERLLHGLIQYSGAVYHARERNWEGAVGLAESGGEYLAGLPADYRDLGLEPIRTALSELATDPERIERGPPVPIEHEDGPPSLSGLAFEPTAIAAVVLAEEFGYDPEPVARAREYAEDALEAGEDGSQFITLVFDFVREDEHRGIIYQRLTDHVGRRRAREEDVEGLF</sequence>
<dbReference type="Gene3D" id="1.10.3450.10">
    <property type="entry name" value="TTHA0068-like"/>
    <property type="match status" value="1"/>
</dbReference>
<accession>A0AAF0T0H2</accession>
<dbReference type="PANTHER" id="PTHR34796">
    <property type="entry name" value="EXPRESSED PROTEIN"/>
    <property type="match status" value="1"/>
</dbReference>
<dbReference type="Pfam" id="PF03745">
    <property type="entry name" value="DUF309"/>
    <property type="match status" value="1"/>
</dbReference>
<dbReference type="InterPro" id="IPR005500">
    <property type="entry name" value="DUF309"/>
</dbReference>
<dbReference type="SUPFAM" id="SSF140663">
    <property type="entry name" value="TTHA0068-like"/>
    <property type="match status" value="1"/>
</dbReference>
<proteinExistence type="predicted"/>
<dbReference type="InterPro" id="IPR023203">
    <property type="entry name" value="TTHA0068_sf"/>
</dbReference>
<organism evidence="1 2">
    <name type="scientific">Natrinema thermotolerans</name>
    <dbReference type="NCBI Taxonomy" id="121872"/>
    <lineage>
        <taxon>Archaea</taxon>
        <taxon>Methanobacteriati</taxon>
        <taxon>Methanobacteriota</taxon>
        <taxon>Stenosarchaea group</taxon>
        <taxon>Halobacteria</taxon>
        <taxon>Halobacteriales</taxon>
        <taxon>Natrialbaceae</taxon>
        <taxon>Natrinema</taxon>
    </lineage>
</organism>
<dbReference type="GeneID" id="39861560"/>
<name>A0AAF0T0H2_9EURY</name>
<dbReference type="Proteomes" id="UP001224926">
    <property type="component" value="Chromosome"/>
</dbReference>
<keyword evidence="2" id="KW-1185">Reference proteome</keyword>
<gene>
    <name evidence="1" type="ORF">NP511_08005</name>
</gene>
<dbReference type="GeneID" id="84213875"/>
<dbReference type="AlphaFoldDB" id="A0AAF0T0H2"/>
<evidence type="ECO:0000313" key="2">
    <source>
        <dbReference type="Proteomes" id="UP001224926"/>
    </source>
</evidence>
<dbReference type="PANTHER" id="PTHR34796:SF1">
    <property type="entry name" value="EXPRESSED PROTEIN"/>
    <property type="match status" value="1"/>
</dbReference>
<protein>
    <submittedName>
        <fullName evidence="1">DUF309 domain-containing protein</fullName>
    </submittedName>
</protein>